<accession>A0AAU7RUS3</accession>
<reference evidence="2" key="1">
    <citation type="submission" date="2024-06" db="EMBL/GenBank/DDBJ databases">
        <authorList>
            <person name="Li T."/>
            <person name="Gao R."/>
        </authorList>
    </citation>
    <scope>NUCLEOTIDE SEQUENCE</scope>
    <source>
        <strain evidence="2">ZPR3</strain>
    </source>
</reference>
<dbReference type="AlphaFoldDB" id="A0AAU7RUS3"/>
<protein>
    <recommendedName>
        <fullName evidence="1">Nucleotide modification associated domain-containing protein</fullName>
    </recommendedName>
</protein>
<gene>
    <name evidence="2" type="ORF">ABM479_05645</name>
</gene>
<evidence type="ECO:0000259" key="1">
    <source>
        <dbReference type="Pfam" id="PF18753"/>
    </source>
</evidence>
<dbReference type="InterPro" id="IPR041180">
    <property type="entry name" value="Nmad2"/>
</dbReference>
<evidence type="ECO:0000313" key="2">
    <source>
        <dbReference type="EMBL" id="XBT93947.1"/>
    </source>
</evidence>
<dbReference type="Pfam" id="PF18753">
    <property type="entry name" value="Nmad2"/>
    <property type="match status" value="1"/>
</dbReference>
<sequence length="203" mass="23388">MTFFSYVVRWDHGFAPNPFHGTCSLATCKPGIRKKAVVGDWILGTGPSNRKLSDHAIFLMRVDEITTFNAYWQDARFARKRPVLNGSFKVRFGDNIYHRPTPESPWIQADSRHSQHGAVANMTNLKRDTDTTDNVLLSKTFIYWGDQAPKIPQKFAKFHIGRPLYSYDYTPKEVGAFLSWANSLGHDGCVGEPVEWKWSRYWR</sequence>
<dbReference type="RefSeq" id="WP_349958068.1">
    <property type="nucleotide sequence ID" value="NZ_CP157960.1"/>
</dbReference>
<dbReference type="EMBL" id="CP157960">
    <property type="protein sequence ID" value="XBT93947.1"/>
    <property type="molecule type" value="Genomic_DNA"/>
</dbReference>
<proteinExistence type="predicted"/>
<name>A0AAU7RUS3_9HYPH</name>
<organism evidence="2">
    <name type="scientific">Rhizobium sp. ZPR3</name>
    <dbReference type="NCBI Taxonomy" id="3158967"/>
    <lineage>
        <taxon>Bacteria</taxon>
        <taxon>Pseudomonadati</taxon>
        <taxon>Pseudomonadota</taxon>
        <taxon>Alphaproteobacteria</taxon>
        <taxon>Hyphomicrobiales</taxon>
        <taxon>Rhizobiaceae</taxon>
        <taxon>Rhizobium/Agrobacterium group</taxon>
        <taxon>Rhizobium</taxon>
    </lineage>
</organism>
<feature type="domain" description="Nucleotide modification associated" evidence="1">
    <location>
        <begin position="2"/>
        <end position="198"/>
    </location>
</feature>